<dbReference type="InterPro" id="IPR002071">
    <property type="entry name" value="Thermonucl_AS"/>
</dbReference>
<dbReference type="Proteomes" id="UP000012015">
    <property type="component" value="Unassembled WGS sequence"/>
</dbReference>
<gene>
    <name evidence="3" type="ORF">ADIAG_02242</name>
</gene>
<sequence length="378" mass="39184">MGRIVAGVVAFGFVVTGCTQAPPPSTDHGDGATVVRVIDGDTIVADLSGTETTVRLLNIDTPETKHPDKPVECLGLEATEYTKTLLAPGDKIELAYDVSRLDPYGRTLAGVYKEGSLVNADIAAAGLGVAVLFQPNERFYAEVLAAEQQAQDGSKGLFGADVACTIPAMVEDAIAGLEELEESVPANADAVGSALGVVTAAIVAGKAKSAALQALDSTGDAVQGAVWAARKSSYAPLLAAAMKRATSIEEDLTTKQAALAQAKKEADARKQAEAKAAAAKQAKAEAAAKAKAKAKAERKAVAARQEAARKKAAEKKAVESRRQSTPKPTYRPPVQKAKPRPQPKSKSKPRSGSSKDGYTGPRCYAPGGKTYKPCGSKK</sequence>
<feature type="compositionally biased region" description="Basic residues" evidence="1">
    <location>
        <begin position="337"/>
        <end position="349"/>
    </location>
</feature>
<comment type="caution">
    <text evidence="3">The sequence shown here is derived from an EMBL/GenBank/DDBJ whole genome shotgun (WGS) entry which is preliminary data.</text>
</comment>
<dbReference type="SUPFAM" id="SSF50199">
    <property type="entry name" value="Staphylococcal nuclease"/>
    <property type="match status" value="1"/>
</dbReference>
<evidence type="ECO:0000256" key="1">
    <source>
        <dbReference type="SAM" id="MobiDB-lite"/>
    </source>
</evidence>
<dbReference type="PROSITE" id="PS50830">
    <property type="entry name" value="TNASE_3"/>
    <property type="match status" value="1"/>
</dbReference>
<accession>M7MT86</accession>
<dbReference type="GO" id="GO:0003676">
    <property type="term" value="F:nucleic acid binding"/>
    <property type="evidence" value="ECO:0007669"/>
    <property type="project" value="InterPro"/>
</dbReference>
<feature type="region of interest" description="Disordered" evidence="1">
    <location>
        <begin position="297"/>
        <end position="378"/>
    </location>
</feature>
<reference evidence="3 4" key="1">
    <citation type="journal article" date="2013" name="Genome Announc.">
        <title>Draft Genome Sequence of Arthrobacter gangotriensis Strain Lz1yT, Isolated from a Penguin Rookery Soil Sample Collected in Antarctica, near the Indian Station Dakshin Gangotri.</title>
        <authorList>
            <person name="Shivaji S."/>
            <person name="Ara S."/>
            <person name="Bandi S."/>
            <person name="Singh A."/>
            <person name="Kumar Pinnaka A."/>
        </authorList>
    </citation>
    <scope>NUCLEOTIDE SEQUENCE [LARGE SCALE GENOMIC DNA]</scope>
    <source>
        <strain evidence="3 4">Lz1y</strain>
    </source>
</reference>
<feature type="domain" description="TNase-like" evidence="2">
    <location>
        <begin position="28"/>
        <end position="160"/>
    </location>
</feature>
<dbReference type="AlphaFoldDB" id="M7MT86"/>
<evidence type="ECO:0000259" key="2">
    <source>
        <dbReference type="PROSITE" id="PS50830"/>
    </source>
</evidence>
<dbReference type="Pfam" id="PF00565">
    <property type="entry name" value="SNase"/>
    <property type="match status" value="1"/>
</dbReference>
<dbReference type="InterPro" id="IPR016071">
    <property type="entry name" value="Staphylococal_nuclease_OB-fold"/>
</dbReference>
<proteinExistence type="predicted"/>
<dbReference type="EMBL" id="AOCK01000006">
    <property type="protein sequence ID" value="EMQ98226.1"/>
    <property type="molecule type" value="Genomic_DNA"/>
</dbReference>
<protein>
    <submittedName>
        <fullName evidence="3">Thermonuclease</fullName>
        <ecNumber evidence="3">3.1.31.1</ecNumber>
    </submittedName>
</protein>
<organism evidence="3 4">
    <name type="scientific">Paeniglutamicibacter gangotriensis Lz1y</name>
    <dbReference type="NCBI Taxonomy" id="1276920"/>
    <lineage>
        <taxon>Bacteria</taxon>
        <taxon>Bacillati</taxon>
        <taxon>Actinomycetota</taxon>
        <taxon>Actinomycetes</taxon>
        <taxon>Micrococcales</taxon>
        <taxon>Micrococcaceae</taxon>
        <taxon>Paeniglutamicibacter</taxon>
    </lineage>
</organism>
<dbReference type="STRING" id="1276920.ADIAG_02242"/>
<dbReference type="GO" id="GO:1990599">
    <property type="term" value="F:3' overhang single-stranded DNA endodeoxyribonuclease activity"/>
    <property type="evidence" value="ECO:0007669"/>
    <property type="project" value="UniProtKB-EC"/>
</dbReference>
<dbReference type="EC" id="3.1.31.1" evidence="3"/>
<evidence type="ECO:0000313" key="3">
    <source>
        <dbReference type="EMBL" id="EMQ98226.1"/>
    </source>
</evidence>
<dbReference type="PROSITE" id="PS01284">
    <property type="entry name" value="TNASE_2"/>
    <property type="match status" value="1"/>
</dbReference>
<dbReference type="Gene3D" id="2.40.50.90">
    <property type="match status" value="1"/>
</dbReference>
<dbReference type="SMART" id="SM00318">
    <property type="entry name" value="SNc"/>
    <property type="match status" value="1"/>
</dbReference>
<keyword evidence="3" id="KW-0378">Hydrolase</keyword>
<dbReference type="PATRIC" id="fig|1276920.7.peg.2245"/>
<dbReference type="InterPro" id="IPR035437">
    <property type="entry name" value="SNase_OB-fold_sf"/>
</dbReference>
<name>M7MT86_9MICC</name>
<dbReference type="eggNOG" id="COG1525">
    <property type="taxonomic scope" value="Bacteria"/>
</dbReference>
<keyword evidence="4" id="KW-1185">Reference proteome</keyword>
<evidence type="ECO:0000313" key="4">
    <source>
        <dbReference type="Proteomes" id="UP000012015"/>
    </source>
</evidence>
<dbReference type="PROSITE" id="PS51257">
    <property type="entry name" value="PROKAR_LIPOPROTEIN"/>
    <property type="match status" value="1"/>
</dbReference>
<feature type="compositionally biased region" description="Basic and acidic residues" evidence="1">
    <location>
        <begin position="297"/>
        <end position="322"/>
    </location>
</feature>